<dbReference type="PANTHER" id="PTHR31609">
    <property type="entry name" value="YDJC DEACETYLASE FAMILY MEMBER"/>
    <property type="match status" value="1"/>
</dbReference>
<dbReference type="Pfam" id="PF04794">
    <property type="entry name" value="YdjC"/>
    <property type="match status" value="1"/>
</dbReference>
<dbReference type="GO" id="GO:0019213">
    <property type="term" value="F:deacetylase activity"/>
    <property type="evidence" value="ECO:0007669"/>
    <property type="project" value="TreeGrafter"/>
</dbReference>
<evidence type="ECO:0000256" key="4">
    <source>
        <dbReference type="ARBA" id="ARBA00022842"/>
    </source>
</evidence>
<sequence>MKQLIITSDDFGLSPGVNAAVEKAWRDGILTCASIMPGAAAFDEAVGIARRNPGLQVGLHLTLVQGSAVLPPNEIPGLVDEAGAFRDNPVAAGMRYFFDKGLYKQLRREIEAQIGRVKDAGIPVTHIDGHLNIHLHPTVFAFLRELMPRYGITSLRLSRERLMHNLTFNRERIAGKALERVIFGALSSQALPALKRLGIRHAGEVKGVLNSGRMSEEYLLNILNGLNEGLTEIYFHPGILPDSEITRRMPDYHHEDELAAITSQRVRQKLAALEIELTNYRGDRKPYV</sequence>
<dbReference type="InterPro" id="IPR011330">
    <property type="entry name" value="Glyco_hydro/deAcase_b/a-brl"/>
</dbReference>
<organism evidence="6 7">
    <name type="scientific">Oryzomonas rubra</name>
    <dbReference type="NCBI Taxonomy" id="2509454"/>
    <lineage>
        <taxon>Bacteria</taxon>
        <taxon>Pseudomonadati</taxon>
        <taxon>Thermodesulfobacteriota</taxon>
        <taxon>Desulfuromonadia</taxon>
        <taxon>Geobacterales</taxon>
        <taxon>Geobacteraceae</taxon>
        <taxon>Oryzomonas</taxon>
    </lineage>
</organism>
<protein>
    <submittedName>
        <fullName evidence="6">ChbG/HpnK family deacetylase</fullName>
    </submittedName>
</protein>
<keyword evidence="5" id="KW-0119">Carbohydrate metabolism</keyword>
<comment type="cofactor">
    <cofactor evidence="1">
        <name>Mg(2+)</name>
        <dbReference type="ChEBI" id="CHEBI:18420"/>
    </cofactor>
</comment>
<dbReference type="GO" id="GO:0016787">
    <property type="term" value="F:hydrolase activity"/>
    <property type="evidence" value="ECO:0007669"/>
    <property type="project" value="UniProtKB-KW"/>
</dbReference>
<evidence type="ECO:0000256" key="2">
    <source>
        <dbReference type="ARBA" id="ARBA00022723"/>
    </source>
</evidence>
<keyword evidence="2" id="KW-0479">Metal-binding</keyword>
<dbReference type="PANTHER" id="PTHR31609:SF1">
    <property type="entry name" value="CARBOHYDRATE DEACETYLASE"/>
    <property type="match status" value="1"/>
</dbReference>
<accession>A0A5A9XJY7</accession>
<dbReference type="SUPFAM" id="SSF88713">
    <property type="entry name" value="Glycoside hydrolase/deacetylase"/>
    <property type="match status" value="1"/>
</dbReference>
<evidence type="ECO:0000256" key="3">
    <source>
        <dbReference type="ARBA" id="ARBA00022801"/>
    </source>
</evidence>
<dbReference type="GO" id="GO:0005975">
    <property type="term" value="P:carbohydrate metabolic process"/>
    <property type="evidence" value="ECO:0007669"/>
    <property type="project" value="InterPro"/>
</dbReference>
<dbReference type="CDD" id="cd10804">
    <property type="entry name" value="YdjC_HpnK_like"/>
    <property type="match status" value="1"/>
</dbReference>
<evidence type="ECO:0000256" key="1">
    <source>
        <dbReference type="ARBA" id="ARBA00001946"/>
    </source>
</evidence>
<proteinExistence type="predicted"/>
<evidence type="ECO:0000256" key="5">
    <source>
        <dbReference type="ARBA" id="ARBA00023277"/>
    </source>
</evidence>
<dbReference type="Proteomes" id="UP000324298">
    <property type="component" value="Unassembled WGS sequence"/>
</dbReference>
<dbReference type="InterPro" id="IPR017836">
    <property type="entry name" value="Hopanoid_biosynth-assoc_HpnK"/>
</dbReference>
<comment type="caution">
    <text evidence="6">The sequence shown here is derived from an EMBL/GenBank/DDBJ whole genome shotgun (WGS) entry which is preliminary data.</text>
</comment>
<dbReference type="NCBIfam" id="TIGR03473">
    <property type="entry name" value="HpnK"/>
    <property type="match status" value="1"/>
</dbReference>
<reference evidence="6 7" key="1">
    <citation type="submission" date="2019-04" db="EMBL/GenBank/DDBJ databases">
        <title>Geobacter ruber sp. nov., ferric-reducing bacteria isolated from paddy soil.</title>
        <authorList>
            <person name="Xu Z."/>
            <person name="Masuda Y."/>
            <person name="Itoh H."/>
            <person name="Senoo K."/>
        </authorList>
    </citation>
    <scope>NUCLEOTIDE SEQUENCE [LARGE SCALE GENOMIC DNA]</scope>
    <source>
        <strain evidence="6 7">Red88</strain>
    </source>
</reference>
<dbReference type="InterPro" id="IPR006879">
    <property type="entry name" value="YdjC-like"/>
</dbReference>
<dbReference type="EMBL" id="SRSD01000003">
    <property type="protein sequence ID" value="KAA0893426.1"/>
    <property type="molecule type" value="Genomic_DNA"/>
</dbReference>
<keyword evidence="4" id="KW-0460">Magnesium</keyword>
<evidence type="ECO:0000313" key="7">
    <source>
        <dbReference type="Proteomes" id="UP000324298"/>
    </source>
</evidence>
<dbReference type="RefSeq" id="WP_149306741.1">
    <property type="nucleotide sequence ID" value="NZ_SRSD01000003.1"/>
</dbReference>
<dbReference type="AlphaFoldDB" id="A0A5A9XJY7"/>
<dbReference type="Gene3D" id="3.20.20.370">
    <property type="entry name" value="Glycoside hydrolase/deacetylase"/>
    <property type="match status" value="1"/>
</dbReference>
<gene>
    <name evidence="6" type="ORF">ET418_06350</name>
</gene>
<dbReference type="OrthoDB" id="9774177at2"/>
<evidence type="ECO:0000313" key="6">
    <source>
        <dbReference type="EMBL" id="KAA0893426.1"/>
    </source>
</evidence>
<keyword evidence="3" id="KW-0378">Hydrolase</keyword>
<keyword evidence="7" id="KW-1185">Reference proteome</keyword>
<name>A0A5A9XJY7_9BACT</name>
<dbReference type="GO" id="GO:0046872">
    <property type="term" value="F:metal ion binding"/>
    <property type="evidence" value="ECO:0007669"/>
    <property type="project" value="UniProtKB-KW"/>
</dbReference>